<dbReference type="PANTHER" id="PTHR22916">
    <property type="entry name" value="GLYCOSYLTRANSFERASE"/>
    <property type="match status" value="1"/>
</dbReference>
<dbReference type="InterPro" id="IPR029044">
    <property type="entry name" value="Nucleotide-diphossugar_trans"/>
</dbReference>
<evidence type="ECO:0000313" key="3">
    <source>
        <dbReference type="Proteomes" id="UP001321018"/>
    </source>
</evidence>
<organism evidence="2 3">
    <name type="scientific">Natronoglomus mannanivorans</name>
    <dbReference type="NCBI Taxonomy" id="2979990"/>
    <lineage>
        <taxon>Archaea</taxon>
        <taxon>Methanobacteriati</taxon>
        <taxon>Methanobacteriota</taxon>
        <taxon>Stenosarchaea group</taxon>
        <taxon>Halobacteria</taxon>
        <taxon>Halobacteriales</taxon>
        <taxon>Natrialbaceae</taxon>
        <taxon>Natronoglomus</taxon>
    </lineage>
</organism>
<name>A0AAP2Z0A7_9EURY</name>
<dbReference type="RefSeq" id="WP_338004631.1">
    <property type="nucleotide sequence ID" value="NZ_JAOPKA010000010.1"/>
</dbReference>
<reference evidence="2" key="1">
    <citation type="submission" date="2022-09" db="EMBL/GenBank/DDBJ databases">
        <title>Enrichment on poylsaccharides allowed isolation of novel metabolic and taxonomic groups of Haloarchaea.</title>
        <authorList>
            <person name="Sorokin D.Y."/>
            <person name="Elcheninov A.G."/>
            <person name="Khizhniak T.V."/>
            <person name="Kolganova T.V."/>
            <person name="Kublanov I.V."/>
        </authorList>
    </citation>
    <scope>NUCLEOTIDE SEQUENCE</scope>
    <source>
        <strain evidence="2">AArc-xg1-1</strain>
    </source>
</reference>
<accession>A0AAP2Z0A7</accession>
<protein>
    <submittedName>
        <fullName evidence="2">Glycosyltransferase</fullName>
    </submittedName>
</protein>
<dbReference type="Pfam" id="PF00535">
    <property type="entry name" value="Glycos_transf_2"/>
    <property type="match status" value="1"/>
</dbReference>
<dbReference type="InterPro" id="IPR001173">
    <property type="entry name" value="Glyco_trans_2-like"/>
</dbReference>
<dbReference type="PANTHER" id="PTHR22916:SF3">
    <property type="entry name" value="UDP-GLCNAC:BETAGAL BETA-1,3-N-ACETYLGLUCOSAMINYLTRANSFERASE-LIKE PROTEIN 1"/>
    <property type="match status" value="1"/>
</dbReference>
<dbReference type="GO" id="GO:0016758">
    <property type="term" value="F:hexosyltransferase activity"/>
    <property type="evidence" value="ECO:0007669"/>
    <property type="project" value="UniProtKB-ARBA"/>
</dbReference>
<sequence>MVEVSIVLPTYNRAHVVERAIDSVLDQSYKNWELNIVDDCSKDDTQQILQCYQGEKINVHSHSQNKGGGAARNTGIKHSTGEYIAFLDSDDEWLPQKLEKQVAALQESNDKVIANYCDINKPAQTHSLSNILSNLRATLNKLDREDPVPKEGGEGLIKYMLSPDFSIGGCSTLIVDRASVDQVNGFDERFPCHQDWEFLARILKLGDITFTDEELVVKNYTGNPTVEKIEKAKELLYDEFSNEIKRAQESGYDIKARNNFSLARNHMSEGNCKEGTRYFLGSDIKYEEMVDVGISYFKCFKSHTAF</sequence>
<dbReference type="Proteomes" id="UP001321018">
    <property type="component" value="Unassembled WGS sequence"/>
</dbReference>
<dbReference type="CDD" id="cd00761">
    <property type="entry name" value="Glyco_tranf_GTA_type"/>
    <property type="match status" value="1"/>
</dbReference>
<evidence type="ECO:0000313" key="2">
    <source>
        <dbReference type="EMBL" id="MCU4742816.1"/>
    </source>
</evidence>
<evidence type="ECO:0000259" key="1">
    <source>
        <dbReference type="Pfam" id="PF00535"/>
    </source>
</evidence>
<proteinExistence type="predicted"/>
<gene>
    <name evidence="2" type="ORF">OB960_15620</name>
</gene>
<dbReference type="Gene3D" id="3.90.550.10">
    <property type="entry name" value="Spore Coat Polysaccharide Biosynthesis Protein SpsA, Chain A"/>
    <property type="match status" value="1"/>
</dbReference>
<dbReference type="AlphaFoldDB" id="A0AAP2Z0A7"/>
<dbReference type="SUPFAM" id="SSF53448">
    <property type="entry name" value="Nucleotide-diphospho-sugar transferases"/>
    <property type="match status" value="1"/>
</dbReference>
<feature type="domain" description="Glycosyltransferase 2-like" evidence="1">
    <location>
        <begin position="5"/>
        <end position="115"/>
    </location>
</feature>
<comment type="caution">
    <text evidence="2">The sequence shown here is derived from an EMBL/GenBank/DDBJ whole genome shotgun (WGS) entry which is preliminary data.</text>
</comment>
<dbReference type="EMBL" id="JAOPKA010000010">
    <property type="protein sequence ID" value="MCU4742816.1"/>
    <property type="molecule type" value="Genomic_DNA"/>
</dbReference>